<gene>
    <name evidence="2" type="ORF">GEV33_000048</name>
</gene>
<feature type="region of interest" description="Disordered" evidence="1">
    <location>
        <begin position="191"/>
        <end position="232"/>
    </location>
</feature>
<sequence>MLEGSRAFQNGLSDPDFRCRPRQICERRGKDIKGGTDAILEVLDKFSVVIYDRIRVLQQVLANPWRKTEAAGKSSRRSSNRTLRRIKASFTRVNDPTRQRINFATLLGRRHPPGSHQRAGPHTGQSLAEEPESRSNSYLASSLSAFWRSNTREPGLESLRCILEPQTRTVLRSPLSAAGVFVHLEEGNLDEVPKTSGPRDGLRAPVAPLPHSRRGTGSTGRVRQNEVPGGWMDGVRGRSRYAQFTSQSISVARKIPMRDGNEINKGRWSPRRDVWFLGRDSTLRAVPTSSCSREGARVFDSDVRSSYVEVLGRRTLPVCEDTWSKTRAKDYQKFIRM</sequence>
<keyword evidence="3" id="KW-1185">Reference proteome</keyword>
<reference evidence="2" key="2">
    <citation type="submission" date="2021-08" db="EMBL/GenBank/DDBJ databases">
        <authorList>
            <person name="Eriksson T."/>
        </authorList>
    </citation>
    <scope>NUCLEOTIDE SEQUENCE</scope>
    <source>
        <strain evidence="2">Stoneville</strain>
        <tissue evidence="2">Whole head</tissue>
    </source>
</reference>
<dbReference type="Proteomes" id="UP000719412">
    <property type="component" value="Unassembled WGS sequence"/>
</dbReference>
<reference evidence="2" key="1">
    <citation type="journal article" date="2020" name="J Insects Food Feed">
        <title>The yellow mealworm (Tenebrio molitor) genome: a resource for the emerging insects as food and feed industry.</title>
        <authorList>
            <person name="Eriksson T."/>
            <person name="Andere A."/>
            <person name="Kelstrup H."/>
            <person name="Emery V."/>
            <person name="Picard C."/>
        </authorList>
    </citation>
    <scope>NUCLEOTIDE SEQUENCE</scope>
    <source>
        <strain evidence="2">Stoneville</strain>
        <tissue evidence="2">Whole head</tissue>
    </source>
</reference>
<comment type="caution">
    <text evidence="2">The sequence shown here is derived from an EMBL/GenBank/DDBJ whole genome shotgun (WGS) entry which is preliminary data.</text>
</comment>
<evidence type="ECO:0000256" key="1">
    <source>
        <dbReference type="SAM" id="MobiDB-lite"/>
    </source>
</evidence>
<organism evidence="2 3">
    <name type="scientific">Tenebrio molitor</name>
    <name type="common">Yellow mealworm beetle</name>
    <dbReference type="NCBI Taxonomy" id="7067"/>
    <lineage>
        <taxon>Eukaryota</taxon>
        <taxon>Metazoa</taxon>
        <taxon>Ecdysozoa</taxon>
        <taxon>Arthropoda</taxon>
        <taxon>Hexapoda</taxon>
        <taxon>Insecta</taxon>
        <taxon>Pterygota</taxon>
        <taxon>Neoptera</taxon>
        <taxon>Endopterygota</taxon>
        <taxon>Coleoptera</taxon>
        <taxon>Polyphaga</taxon>
        <taxon>Cucujiformia</taxon>
        <taxon>Tenebrionidae</taxon>
        <taxon>Tenebrio</taxon>
    </lineage>
</organism>
<evidence type="ECO:0000313" key="2">
    <source>
        <dbReference type="EMBL" id="KAH0822743.1"/>
    </source>
</evidence>
<feature type="region of interest" description="Disordered" evidence="1">
    <location>
        <begin position="106"/>
        <end position="134"/>
    </location>
</feature>
<dbReference type="AlphaFoldDB" id="A0A8J6LKX3"/>
<accession>A0A8J6LKX3</accession>
<protein>
    <submittedName>
        <fullName evidence="2">Uncharacterized protein</fullName>
    </submittedName>
</protein>
<evidence type="ECO:0000313" key="3">
    <source>
        <dbReference type="Proteomes" id="UP000719412"/>
    </source>
</evidence>
<proteinExistence type="predicted"/>
<name>A0A8J6LKX3_TENMO</name>
<dbReference type="EMBL" id="JABDTM020000060">
    <property type="protein sequence ID" value="KAH0822743.1"/>
    <property type="molecule type" value="Genomic_DNA"/>
</dbReference>